<reference evidence="2 3" key="1">
    <citation type="submission" date="2020-11" db="EMBL/GenBank/DDBJ databases">
        <title>Arthrobacter antarcticus sp. nov., isolated from Antarctic Soil.</title>
        <authorList>
            <person name="Li J."/>
        </authorList>
    </citation>
    <scope>NUCLEOTIDE SEQUENCE [LARGE SCALE GENOMIC DNA]</scope>
    <source>
        <strain evidence="2 3">Z1-20</strain>
    </source>
</reference>
<keyword evidence="3" id="KW-1185">Reference proteome</keyword>
<gene>
    <name evidence="2" type="ORF">IV500_10535</name>
</gene>
<sequence>MRPAAAPEQAPRSTGLNLNRPGVAQHPAPVASRPPATAGSDAAAPVRRPPASVTAGLFRAPGIRDVMEIGPTVPMFRLNPLQSGIGTLIVTGTTAIAWEAAGHATGAHLTGALTRDGNFAGTAVETAGNRPLAGYLEGEALVPLRHLQELRRALFIGRGPEPLGMHIFDGAAATLPAPTGNTMFVLALLRVDNLIELRAEPVPAGMNDQDIWAEFGFSMTRKVTVQGNRGR</sequence>
<proteinExistence type="predicted"/>
<feature type="region of interest" description="Disordered" evidence="1">
    <location>
        <begin position="1"/>
        <end position="50"/>
    </location>
</feature>
<dbReference type="RefSeq" id="WP_196396770.1">
    <property type="nucleotide sequence ID" value="NZ_JADNYM010000012.1"/>
</dbReference>
<evidence type="ECO:0000313" key="3">
    <source>
        <dbReference type="Proteomes" id="UP000655366"/>
    </source>
</evidence>
<dbReference type="AlphaFoldDB" id="A0A931CPN8"/>
<accession>A0A931CPN8</accession>
<name>A0A931CPN8_9MICC</name>
<organism evidence="2 3">
    <name type="scientific">Arthrobacter terrae</name>
    <dbReference type="NCBI Taxonomy" id="2935737"/>
    <lineage>
        <taxon>Bacteria</taxon>
        <taxon>Bacillati</taxon>
        <taxon>Actinomycetota</taxon>
        <taxon>Actinomycetes</taxon>
        <taxon>Micrococcales</taxon>
        <taxon>Micrococcaceae</taxon>
        <taxon>Arthrobacter</taxon>
    </lineage>
</organism>
<protein>
    <submittedName>
        <fullName evidence="2">Uncharacterized protein</fullName>
    </submittedName>
</protein>
<dbReference type="EMBL" id="JADNYM010000012">
    <property type="protein sequence ID" value="MBG0739821.1"/>
    <property type="molecule type" value="Genomic_DNA"/>
</dbReference>
<evidence type="ECO:0000313" key="2">
    <source>
        <dbReference type="EMBL" id="MBG0739821.1"/>
    </source>
</evidence>
<dbReference type="Proteomes" id="UP000655366">
    <property type="component" value="Unassembled WGS sequence"/>
</dbReference>
<evidence type="ECO:0000256" key="1">
    <source>
        <dbReference type="SAM" id="MobiDB-lite"/>
    </source>
</evidence>
<comment type="caution">
    <text evidence="2">The sequence shown here is derived from an EMBL/GenBank/DDBJ whole genome shotgun (WGS) entry which is preliminary data.</text>
</comment>